<name>A0ABY6Z931_9BACL</name>
<evidence type="ECO:0000313" key="1">
    <source>
        <dbReference type="EMBL" id="WAH39332.1"/>
    </source>
</evidence>
<dbReference type="RefSeq" id="WP_268047023.1">
    <property type="nucleotide sequence ID" value="NZ_CP104064.1"/>
</dbReference>
<dbReference type="EMBL" id="CP104064">
    <property type="protein sequence ID" value="WAH39332.1"/>
    <property type="molecule type" value="Genomic_DNA"/>
</dbReference>
<dbReference type="Proteomes" id="UP001164803">
    <property type="component" value="Chromosome"/>
</dbReference>
<gene>
    <name evidence="1" type="ORF">NZD86_01065</name>
</gene>
<evidence type="ECO:0000313" key="2">
    <source>
        <dbReference type="Proteomes" id="UP001164803"/>
    </source>
</evidence>
<protein>
    <submittedName>
        <fullName evidence="1">Uncharacterized protein</fullName>
    </submittedName>
</protein>
<accession>A0ABY6Z931</accession>
<proteinExistence type="predicted"/>
<keyword evidence="2" id="KW-1185">Reference proteome</keyword>
<reference evidence="1" key="1">
    <citation type="submission" date="2022-08" db="EMBL/GenBank/DDBJ databases">
        <title>Alicyclobacillus dauci DSM2870, complete genome.</title>
        <authorList>
            <person name="Wang Q."/>
            <person name="Cai R."/>
            <person name="Wang Z."/>
        </authorList>
    </citation>
    <scope>NUCLEOTIDE SEQUENCE</scope>
    <source>
        <strain evidence="1">DSM 28700</strain>
    </source>
</reference>
<organism evidence="1 2">
    <name type="scientific">Alicyclobacillus dauci</name>
    <dbReference type="NCBI Taxonomy" id="1475485"/>
    <lineage>
        <taxon>Bacteria</taxon>
        <taxon>Bacillati</taxon>
        <taxon>Bacillota</taxon>
        <taxon>Bacilli</taxon>
        <taxon>Bacillales</taxon>
        <taxon>Alicyclobacillaceae</taxon>
        <taxon>Alicyclobacillus</taxon>
    </lineage>
</organism>
<sequence>MWETGDLPKALAKTMLGRQAGNRPCDAWCLANQIIMIVSGTEDACGFNQWQEVGRRVKKGAKAICIFGPLKKPSLNRTKLGTLFK</sequence>